<dbReference type="Proteomes" id="UP000573327">
    <property type="component" value="Unassembled WGS sequence"/>
</dbReference>
<protein>
    <submittedName>
        <fullName evidence="1">Uncharacterized protein</fullName>
    </submittedName>
</protein>
<keyword evidence="2" id="KW-1185">Reference proteome</keyword>
<reference evidence="1 2" key="1">
    <citation type="submission" date="2020-08" db="EMBL/GenBank/DDBJ databases">
        <title>Sequencing the genomes of 1000 actinobacteria strains.</title>
        <authorList>
            <person name="Klenk H.-P."/>
        </authorList>
    </citation>
    <scope>NUCLEOTIDE SEQUENCE [LARGE SCALE GENOMIC DNA]</scope>
    <source>
        <strain evidence="1 2">DSM 44786</strain>
    </source>
</reference>
<dbReference type="EMBL" id="JACHJR010000001">
    <property type="protein sequence ID" value="MBB4949539.1"/>
    <property type="molecule type" value="Genomic_DNA"/>
</dbReference>
<comment type="caution">
    <text evidence="1">The sequence shown here is derived from an EMBL/GenBank/DDBJ whole genome shotgun (WGS) entry which is preliminary data.</text>
</comment>
<organism evidence="1 2">
    <name type="scientific">Kitasatospora gansuensis</name>
    <dbReference type="NCBI Taxonomy" id="258050"/>
    <lineage>
        <taxon>Bacteria</taxon>
        <taxon>Bacillati</taxon>
        <taxon>Actinomycetota</taxon>
        <taxon>Actinomycetes</taxon>
        <taxon>Kitasatosporales</taxon>
        <taxon>Streptomycetaceae</taxon>
        <taxon>Kitasatospora</taxon>
    </lineage>
</organism>
<proteinExistence type="predicted"/>
<gene>
    <name evidence="1" type="ORF">F4556_005074</name>
</gene>
<evidence type="ECO:0000313" key="2">
    <source>
        <dbReference type="Proteomes" id="UP000573327"/>
    </source>
</evidence>
<dbReference type="AlphaFoldDB" id="A0A7W7SFL2"/>
<accession>A0A7W7SFL2</accession>
<evidence type="ECO:0000313" key="1">
    <source>
        <dbReference type="EMBL" id="MBB4949539.1"/>
    </source>
</evidence>
<dbReference type="RefSeq" id="WP_184919944.1">
    <property type="nucleotide sequence ID" value="NZ_JACHJR010000001.1"/>
</dbReference>
<name>A0A7W7SFL2_9ACTN</name>
<sequence>MPLAAVPDHNRVSDPAWLALYAIYEPLITPLRRRGLVTDIDGCGGQDLILAKLPDGTHLAIGPGAEAGGLPSHIDSITEWLVVRESDDNPTVHHVVYDSTPTGPDAPHGAFLAPLMVSIDAFLVSRGMLPEPVPHSAVVTLTTVHEYGPAAYAPTQPLGSVTEAAQRAAEIAESFPGDIIQHHASRDWPRYVLADGDRLVVVQVTLAELIPGDHSLGVRCYCPFAHPETEEDERRLREGIEYLHRIGDAKGLYIAMVRFYTARDCPARKANRHA</sequence>